<dbReference type="Gene3D" id="3.40.47.10">
    <property type="match status" value="2"/>
</dbReference>
<gene>
    <name evidence="7" type="primary">atoB</name>
    <name evidence="7" type="ORF">GCM10010211_39150</name>
</gene>
<dbReference type="Pfam" id="PF02803">
    <property type="entry name" value="Thiolase_C"/>
    <property type="match status" value="1"/>
</dbReference>
<accession>A0ABQ2V5R2</accession>
<dbReference type="CDD" id="cd00751">
    <property type="entry name" value="thiolase"/>
    <property type="match status" value="1"/>
</dbReference>
<keyword evidence="2 4" id="KW-0808">Transferase</keyword>
<evidence type="ECO:0000256" key="4">
    <source>
        <dbReference type="RuleBase" id="RU003557"/>
    </source>
</evidence>
<name>A0ABQ2V5R2_9ACTN</name>
<dbReference type="SUPFAM" id="SSF53901">
    <property type="entry name" value="Thiolase-like"/>
    <property type="match status" value="2"/>
</dbReference>
<dbReference type="Proteomes" id="UP000654471">
    <property type="component" value="Unassembled WGS sequence"/>
</dbReference>
<dbReference type="Pfam" id="PF00108">
    <property type="entry name" value="Thiolase_N"/>
    <property type="match status" value="1"/>
</dbReference>
<dbReference type="PANTHER" id="PTHR43365:SF1">
    <property type="entry name" value="ACETYL-COA C-ACYLTRANSFERASE"/>
    <property type="match status" value="1"/>
</dbReference>
<sequence>MRRLLDRPGAQRGPEEIARRYLSTMLDGIALRNRPAHPQNQTEEFTMPEAYIVDAVRTPVGKKGGGLAAVHPADLGAHVLTALMARTGADPAAVEDVVFGCLDTVGPQAGDIARTCWLAAGLPEEVPGVTVDRQCGSSQQAVHFAAQGVLSGTQDLVVAGGVQNMSQIPIAFASRQAAEPLGLTQGPFAGSEGWRARYGDQPVNQFHGAELIATKWDISRRDMEEFALRSHRRAVRAIDEGRFDREIVAYGEVTTDEGPRRTTSLEKMAALAPVVEGGRLTAAVSSQVSDGAAALLLASERAVAEHGLTPRARIHHLSVRGEDPVRMLSAPIPATAYALKKAGMTIDDIDLVEINEAFAPVVLAWLKETGADPDRVNVNGGAIALGHPLGATGVRLTATLLSELERTGGRFGLQTMCEGGGQANVTIIERL</sequence>
<feature type="domain" description="Thiolase C-terminal" evidence="6">
    <location>
        <begin position="309"/>
        <end position="430"/>
    </location>
</feature>
<feature type="domain" description="Thiolase N-terminal" evidence="5">
    <location>
        <begin position="51"/>
        <end position="300"/>
    </location>
</feature>
<dbReference type="InterPro" id="IPR020613">
    <property type="entry name" value="Thiolase_CS"/>
</dbReference>
<dbReference type="InterPro" id="IPR020616">
    <property type="entry name" value="Thiolase_N"/>
</dbReference>
<dbReference type="PANTHER" id="PTHR43365">
    <property type="entry name" value="BLR7806 PROTEIN"/>
    <property type="match status" value="1"/>
</dbReference>
<evidence type="ECO:0000259" key="6">
    <source>
        <dbReference type="Pfam" id="PF02803"/>
    </source>
</evidence>
<dbReference type="InterPro" id="IPR002155">
    <property type="entry name" value="Thiolase"/>
</dbReference>
<dbReference type="NCBIfam" id="NF005865">
    <property type="entry name" value="PRK07801.1"/>
    <property type="match status" value="1"/>
</dbReference>
<keyword evidence="3 4" id="KW-0012">Acyltransferase</keyword>
<evidence type="ECO:0000256" key="1">
    <source>
        <dbReference type="ARBA" id="ARBA00010982"/>
    </source>
</evidence>
<dbReference type="PIRSF" id="PIRSF000429">
    <property type="entry name" value="Ac-CoA_Ac_transf"/>
    <property type="match status" value="1"/>
</dbReference>
<keyword evidence="8" id="KW-1185">Reference proteome</keyword>
<evidence type="ECO:0000259" key="5">
    <source>
        <dbReference type="Pfam" id="PF00108"/>
    </source>
</evidence>
<protein>
    <submittedName>
        <fullName evidence="7">Acetyl-CoA acetyltransferase</fullName>
    </submittedName>
</protein>
<comment type="caution">
    <text evidence="7">The sequence shown here is derived from an EMBL/GenBank/DDBJ whole genome shotgun (WGS) entry which is preliminary data.</text>
</comment>
<evidence type="ECO:0000313" key="7">
    <source>
        <dbReference type="EMBL" id="GGU69835.1"/>
    </source>
</evidence>
<comment type="similarity">
    <text evidence="1 4">Belongs to the thiolase-like superfamily. Thiolase family.</text>
</comment>
<evidence type="ECO:0000256" key="2">
    <source>
        <dbReference type="ARBA" id="ARBA00022679"/>
    </source>
</evidence>
<dbReference type="PROSITE" id="PS00737">
    <property type="entry name" value="THIOLASE_2"/>
    <property type="match status" value="1"/>
</dbReference>
<proteinExistence type="inferred from homology"/>
<organism evidence="7 8">
    <name type="scientific">Streptomyces albospinus</name>
    <dbReference type="NCBI Taxonomy" id="285515"/>
    <lineage>
        <taxon>Bacteria</taxon>
        <taxon>Bacillati</taxon>
        <taxon>Actinomycetota</taxon>
        <taxon>Actinomycetes</taxon>
        <taxon>Kitasatosporales</taxon>
        <taxon>Streptomycetaceae</taxon>
        <taxon>Streptomyces</taxon>
    </lineage>
</organism>
<dbReference type="EMBL" id="BMRP01000013">
    <property type="protein sequence ID" value="GGU69835.1"/>
    <property type="molecule type" value="Genomic_DNA"/>
</dbReference>
<evidence type="ECO:0000256" key="3">
    <source>
        <dbReference type="ARBA" id="ARBA00023315"/>
    </source>
</evidence>
<evidence type="ECO:0000313" key="8">
    <source>
        <dbReference type="Proteomes" id="UP000654471"/>
    </source>
</evidence>
<reference evidence="8" key="1">
    <citation type="journal article" date="2019" name="Int. J. Syst. Evol. Microbiol.">
        <title>The Global Catalogue of Microorganisms (GCM) 10K type strain sequencing project: providing services to taxonomists for standard genome sequencing and annotation.</title>
        <authorList>
            <consortium name="The Broad Institute Genomics Platform"/>
            <consortium name="The Broad Institute Genome Sequencing Center for Infectious Disease"/>
            <person name="Wu L."/>
            <person name="Ma J."/>
        </authorList>
    </citation>
    <scope>NUCLEOTIDE SEQUENCE [LARGE SCALE GENOMIC DNA]</scope>
    <source>
        <strain evidence="8">JCM 3399</strain>
    </source>
</reference>
<dbReference type="InterPro" id="IPR016039">
    <property type="entry name" value="Thiolase-like"/>
</dbReference>
<dbReference type="InterPro" id="IPR020617">
    <property type="entry name" value="Thiolase_C"/>
</dbReference>
<dbReference type="NCBIfam" id="TIGR01930">
    <property type="entry name" value="AcCoA-C-Actrans"/>
    <property type="match status" value="1"/>
</dbReference>